<evidence type="ECO:0000313" key="3">
    <source>
        <dbReference type="Proteomes" id="UP001162060"/>
    </source>
</evidence>
<reference evidence="2" key="1">
    <citation type="submission" date="2024-01" db="EMBL/GenBank/DDBJ databases">
        <authorList>
            <person name="Webb A."/>
        </authorList>
    </citation>
    <scope>NUCLEOTIDE SEQUENCE</scope>
    <source>
        <strain evidence="2">Pm1</strain>
    </source>
</reference>
<feature type="compositionally biased region" description="Polar residues" evidence="1">
    <location>
        <begin position="418"/>
        <end position="436"/>
    </location>
</feature>
<dbReference type="AlphaFoldDB" id="A0AAV1U020"/>
<gene>
    <name evidence="2" type="ORF">PM001_LOCUS12491</name>
</gene>
<accession>A0AAV1U020</accession>
<sequence>MVGLSASELQAETLFPGDTIEYFSIAFVAGDPRGHRMAKVLRVDHNKNEFPIEVDTQELLPLTMMLKRKRDRKGLAIASDDAKWRKLRTFGLVDGEVEGETRADRLHAGLKTCIFDAMNATKKQLAAEKQEQSCVRSKQLMSTFLTTKGGGLDEGETSSSQRSSCEEGAVPERKKRRQRSLARDATDCSSHVQPLRKLVSYKSRCCDKASQQSRCEDETARSQRQFKYDIKKTESKHKRRSDSMPTRKKTVYSVSRANQLSISKYFCGQQGQRQSKKVINKFVNHVRETESIQEIEAQKRFVWGLDEYYALDAEKKALEAGVDKLKGNGVGEINIQKLSYSRTAYAVKTSCTRQRERSGTMKGESDALRSWLKPRDSEKRQDESGETKCDDDETSQRPKQRLQNVASDKSKSNRTDRSNSLCFIQSDGSVGTSIRTNEVAGSAQREATQRDFRHRNL</sequence>
<dbReference type="Proteomes" id="UP001162060">
    <property type="component" value="Unassembled WGS sequence"/>
</dbReference>
<feature type="compositionally biased region" description="Basic residues" evidence="1">
    <location>
        <begin position="234"/>
        <end position="250"/>
    </location>
</feature>
<feature type="region of interest" description="Disordered" evidence="1">
    <location>
        <begin position="351"/>
        <end position="457"/>
    </location>
</feature>
<feature type="compositionally biased region" description="Basic and acidic residues" evidence="1">
    <location>
        <begin position="353"/>
        <end position="388"/>
    </location>
</feature>
<feature type="region of interest" description="Disordered" evidence="1">
    <location>
        <begin position="146"/>
        <end position="187"/>
    </location>
</feature>
<feature type="compositionally biased region" description="Basic and acidic residues" evidence="1">
    <location>
        <begin position="408"/>
        <end position="417"/>
    </location>
</feature>
<feature type="region of interest" description="Disordered" evidence="1">
    <location>
        <begin position="231"/>
        <end position="252"/>
    </location>
</feature>
<evidence type="ECO:0000256" key="1">
    <source>
        <dbReference type="SAM" id="MobiDB-lite"/>
    </source>
</evidence>
<name>A0AAV1U020_9STRA</name>
<evidence type="ECO:0000313" key="2">
    <source>
        <dbReference type="EMBL" id="CAK7927341.1"/>
    </source>
</evidence>
<comment type="caution">
    <text evidence="2">The sequence shown here is derived from an EMBL/GenBank/DDBJ whole genome shotgun (WGS) entry which is preliminary data.</text>
</comment>
<proteinExistence type="predicted"/>
<organism evidence="2 3">
    <name type="scientific">Peronospora matthiolae</name>
    <dbReference type="NCBI Taxonomy" id="2874970"/>
    <lineage>
        <taxon>Eukaryota</taxon>
        <taxon>Sar</taxon>
        <taxon>Stramenopiles</taxon>
        <taxon>Oomycota</taxon>
        <taxon>Peronosporomycetes</taxon>
        <taxon>Peronosporales</taxon>
        <taxon>Peronosporaceae</taxon>
        <taxon>Peronospora</taxon>
    </lineage>
</organism>
<protein>
    <submittedName>
        <fullName evidence="2">Uncharacterized protein</fullName>
    </submittedName>
</protein>
<dbReference type="EMBL" id="CAKLBY020000109">
    <property type="protein sequence ID" value="CAK7927341.1"/>
    <property type="molecule type" value="Genomic_DNA"/>
</dbReference>